<sequence length="173" mass="18881">MKTSITRALLLLVLLAPVGAWSQLSSSPIPDFTATALTGGKVSAAQLIGQPTILIVTPSTDAAKDTRLWVEALRRNIDQSGVRIRDVLAIDLPFFMSEEDAIGKAKEKIPARYFDQTWILNESSLENAFNIPRDSAKAFVFVLNTQGKVIARVEGEPNDAKLSEVEKAVRSTK</sequence>
<keyword evidence="3" id="KW-1185">Reference proteome</keyword>
<dbReference type="SUPFAM" id="SSF52833">
    <property type="entry name" value="Thioredoxin-like"/>
    <property type="match status" value="1"/>
</dbReference>
<dbReference type="EMBL" id="MSYM01000013">
    <property type="protein sequence ID" value="OLP06233.1"/>
    <property type="molecule type" value="Genomic_DNA"/>
</dbReference>
<dbReference type="Gene3D" id="3.40.30.10">
    <property type="entry name" value="Glutaredoxin"/>
    <property type="match status" value="1"/>
</dbReference>
<keyword evidence="1" id="KW-0732">Signal</keyword>
<proteinExistence type="predicted"/>
<gene>
    <name evidence="2" type="ORF">BLL52_2464</name>
</gene>
<protein>
    <recommendedName>
        <fullName evidence="4">Thioredoxin domain-containing protein</fullName>
    </recommendedName>
</protein>
<dbReference type="Proteomes" id="UP000185911">
    <property type="component" value="Unassembled WGS sequence"/>
</dbReference>
<evidence type="ECO:0008006" key="4">
    <source>
        <dbReference type="Google" id="ProtNLM"/>
    </source>
</evidence>
<dbReference type="STRING" id="81479.RA876_06465"/>
<evidence type="ECO:0000256" key="1">
    <source>
        <dbReference type="SAM" id="SignalP"/>
    </source>
</evidence>
<name>A0A1Q8YDZ6_9BURK</name>
<dbReference type="AlphaFoldDB" id="A0A1Q8YDZ6"/>
<dbReference type="RefSeq" id="WP_075586716.1">
    <property type="nucleotide sequence ID" value="NZ_MSYM01000013.1"/>
</dbReference>
<evidence type="ECO:0000313" key="2">
    <source>
        <dbReference type="EMBL" id="OLP06233.1"/>
    </source>
</evidence>
<accession>A0A1Q8YDZ6</accession>
<dbReference type="InterPro" id="IPR036249">
    <property type="entry name" value="Thioredoxin-like_sf"/>
</dbReference>
<feature type="chain" id="PRO_5012660788" description="Thioredoxin domain-containing protein" evidence="1">
    <location>
        <begin position="23"/>
        <end position="173"/>
    </location>
</feature>
<reference evidence="2 3" key="1">
    <citation type="submission" date="2017-01" db="EMBL/GenBank/DDBJ databases">
        <title>Genome sequence of Rhodoferax antarcticus ANT.BR, a psychrophilic purple nonsulfur bacterium from an Antarctic microbial mat.</title>
        <authorList>
            <person name="Baker J."/>
            <person name="Riester C."/>
            <person name="Skinner B."/>
            <person name="Newell A."/>
            <person name="Swingley W."/>
            <person name="Madigan M."/>
            <person name="Jung D."/>
            <person name="Asao M."/>
            <person name="Chen M."/>
            <person name="Loughlin P."/>
            <person name="Pan H."/>
            <person name="Lin S."/>
            <person name="Li N."/>
            <person name="Shaw J."/>
            <person name="Prado M."/>
            <person name="Sherman C."/>
            <person name="Li X."/>
            <person name="Tang J."/>
            <person name="Blankenship R."/>
            <person name="Zhao T."/>
            <person name="Touchman J."/>
            <person name="Sattley M."/>
        </authorList>
    </citation>
    <scope>NUCLEOTIDE SEQUENCE [LARGE SCALE GENOMIC DNA]</scope>
    <source>
        <strain evidence="2 3">ANT.BR</strain>
    </source>
</reference>
<organism evidence="2 3">
    <name type="scientific">Rhodoferax antarcticus ANT.BR</name>
    <dbReference type="NCBI Taxonomy" id="1111071"/>
    <lineage>
        <taxon>Bacteria</taxon>
        <taxon>Pseudomonadati</taxon>
        <taxon>Pseudomonadota</taxon>
        <taxon>Betaproteobacteria</taxon>
        <taxon>Burkholderiales</taxon>
        <taxon>Comamonadaceae</taxon>
        <taxon>Rhodoferax</taxon>
    </lineage>
</organism>
<comment type="caution">
    <text evidence="2">The sequence shown here is derived from an EMBL/GenBank/DDBJ whole genome shotgun (WGS) entry which is preliminary data.</text>
</comment>
<evidence type="ECO:0000313" key="3">
    <source>
        <dbReference type="Proteomes" id="UP000185911"/>
    </source>
</evidence>
<feature type="signal peptide" evidence="1">
    <location>
        <begin position="1"/>
        <end position="22"/>
    </location>
</feature>